<keyword evidence="5" id="KW-0614">Plasmid</keyword>
<dbReference type="GO" id="GO:0046677">
    <property type="term" value="P:response to antibiotic"/>
    <property type="evidence" value="ECO:0007669"/>
    <property type="project" value="UniProtKB-KW"/>
</dbReference>
<dbReference type="EMBL" id="CP066312">
    <property type="protein sequence ID" value="QQE91336.1"/>
    <property type="molecule type" value="Genomic_DNA"/>
</dbReference>
<protein>
    <recommendedName>
        <fullName evidence="2">Bleomycin resistance protein</fullName>
    </recommendedName>
</protein>
<gene>
    <name evidence="5" type="ORF">GKQ51_23555</name>
</gene>
<dbReference type="PROSITE" id="PS51819">
    <property type="entry name" value="VOC"/>
    <property type="match status" value="1"/>
</dbReference>
<evidence type="ECO:0000313" key="5">
    <source>
        <dbReference type="EMBL" id="QQE91336.1"/>
    </source>
</evidence>
<evidence type="ECO:0000313" key="6">
    <source>
        <dbReference type="Proteomes" id="UP000596192"/>
    </source>
</evidence>
<feature type="domain" description="VOC" evidence="4">
    <location>
        <begin position="4"/>
        <end position="118"/>
    </location>
</feature>
<evidence type="ECO:0000256" key="3">
    <source>
        <dbReference type="ARBA" id="ARBA00023251"/>
    </source>
</evidence>
<dbReference type="RefSeq" id="WP_136888799.1">
    <property type="nucleotide sequence ID" value="NZ_CP066312.1"/>
</dbReference>
<dbReference type="Gene3D" id="3.10.180.10">
    <property type="entry name" value="2,3-Dihydroxybiphenyl 1,2-Dioxygenase, domain 1"/>
    <property type="match status" value="1"/>
</dbReference>
<evidence type="ECO:0000256" key="2">
    <source>
        <dbReference type="ARBA" id="ARBA00021572"/>
    </source>
</evidence>
<dbReference type="Proteomes" id="UP000596192">
    <property type="component" value="Plasmid unnamed2"/>
</dbReference>
<geneLocation type="plasmid" evidence="5 6">
    <name>unnamed2</name>
</geneLocation>
<dbReference type="InterPro" id="IPR037523">
    <property type="entry name" value="VOC_core"/>
</dbReference>
<dbReference type="Pfam" id="PF19581">
    <property type="entry name" value="Glyoxalase_7"/>
    <property type="match status" value="1"/>
</dbReference>
<dbReference type="InterPro" id="IPR029068">
    <property type="entry name" value="Glyas_Bleomycin-R_OHBP_Dase"/>
</dbReference>
<proteinExistence type="inferred from homology"/>
<organism evidence="5 6">
    <name type="scientific">Azotobacter chroococcum</name>
    <dbReference type="NCBI Taxonomy" id="353"/>
    <lineage>
        <taxon>Bacteria</taxon>
        <taxon>Pseudomonadati</taxon>
        <taxon>Pseudomonadota</taxon>
        <taxon>Gammaproteobacteria</taxon>
        <taxon>Pseudomonadales</taxon>
        <taxon>Pseudomonadaceae</taxon>
        <taxon>Azotobacter</taxon>
    </lineage>
</organism>
<comment type="similarity">
    <text evidence="1">Belongs to the bleomycin resistance protein family.</text>
</comment>
<dbReference type="AlphaFoldDB" id="A0AAP9YHJ5"/>
<keyword evidence="3" id="KW-0046">Antibiotic resistance</keyword>
<sequence length="121" mass="13672">MQTSSAIPLLRIFSETKAKEFYIDFLGFSVDWEHRFEKNFPLYLQARRGDLVVHLTEHHGDATPGSTIFVPVIGVGELHAELTAKNYGYSKPSIQDTGWGQVLEVIDPFGNRIRFCELSGD</sequence>
<dbReference type="CDD" id="cd08349">
    <property type="entry name" value="BLMA_like"/>
    <property type="match status" value="1"/>
</dbReference>
<accession>A0AAP9YHJ5</accession>
<name>A0AAP9YHJ5_9GAMM</name>
<evidence type="ECO:0000256" key="1">
    <source>
        <dbReference type="ARBA" id="ARBA00011051"/>
    </source>
</evidence>
<dbReference type="InterPro" id="IPR000335">
    <property type="entry name" value="Bleomycin-R"/>
</dbReference>
<evidence type="ECO:0000259" key="4">
    <source>
        <dbReference type="PROSITE" id="PS51819"/>
    </source>
</evidence>
<dbReference type="SUPFAM" id="SSF54593">
    <property type="entry name" value="Glyoxalase/Bleomycin resistance protein/Dihydroxybiphenyl dioxygenase"/>
    <property type="match status" value="1"/>
</dbReference>
<reference evidence="5 6" key="1">
    <citation type="submission" date="2020-12" db="EMBL/GenBank/DDBJ databases">
        <title>Genomic Analysis and Response surface optimization of nitrogen-fixing conditions for A. chroococcum strain HR1, Isolation from rhizosphere soil.</title>
        <authorList>
            <person name="Li J."/>
            <person name="Yang H."/>
            <person name="Liu H."/>
            <person name="Wang C."/>
            <person name="Tian Y."/>
            <person name="Lu X.Y."/>
        </authorList>
    </citation>
    <scope>NUCLEOTIDE SEQUENCE [LARGE SCALE GENOMIC DNA]</scope>
    <source>
        <strain evidence="5 6">HR1</strain>
        <plasmid evidence="5 6">unnamed2</plasmid>
    </source>
</reference>